<accession>A0AAD9SNC4</accession>
<dbReference type="AlphaFoldDB" id="A0AAD9SNC4"/>
<comment type="caution">
    <text evidence="3">The sequence shown here is derived from an EMBL/GenBank/DDBJ whole genome shotgun (WGS) entry which is preliminary data.</text>
</comment>
<evidence type="ECO:0000313" key="4">
    <source>
        <dbReference type="Proteomes" id="UP001265746"/>
    </source>
</evidence>
<gene>
    <name evidence="3" type="ORF">N8I77_001059</name>
</gene>
<dbReference type="EMBL" id="JAUJFL010000001">
    <property type="protein sequence ID" value="KAK2614213.1"/>
    <property type="molecule type" value="Genomic_DNA"/>
</dbReference>
<dbReference type="Proteomes" id="UP001265746">
    <property type="component" value="Unassembled WGS sequence"/>
</dbReference>
<keyword evidence="2" id="KW-0732">Signal</keyword>
<feature type="chain" id="PRO_5042062351" evidence="2">
    <location>
        <begin position="18"/>
        <end position="229"/>
    </location>
</feature>
<proteinExistence type="predicted"/>
<keyword evidence="1" id="KW-0472">Membrane</keyword>
<keyword evidence="1" id="KW-0812">Transmembrane</keyword>
<evidence type="ECO:0000313" key="3">
    <source>
        <dbReference type="EMBL" id="KAK2614213.1"/>
    </source>
</evidence>
<feature type="signal peptide" evidence="2">
    <location>
        <begin position="1"/>
        <end position="17"/>
    </location>
</feature>
<evidence type="ECO:0000256" key="2">
    <source>
        <dbReference type="SAM" id="SignalP"/>
    </source>
</evidence>
<organism evidence="3 4">
    <name type="scientific">Phomopsis amygdali</name>
    <name type="common">Fusicoccum amygdali</name>
    <dbReference type="NCBI Taxonomy" id="1214568"/>
    <lineage>
        <taxon>Eukaryota</taxon>
        <taxon>Fungi</taxon>
        <taxon>Dikarya</taxon>
        <taxon>Ascomycota</taxon>
        <taxon>Pezizomycotina</taxon>
        <taxon>Sordariomycetes</taxon>
        <taxon>Sordariomycetidae</taxon>
        <taxon>Diaporthales</taxon>
        <taxon>Diaporthaceae</taxon>
        <taxon>Diaporthe</taxon>
    </lineage>
</organism>
<name>A0AAD9SNC4_PHOAM</name>
<feature type="transmembrane region" description="Helical" evidence="1">
    <location>
        <begin position="170"/>
        <end position="193"/>
    </location>
</feature>
<evidence type="ECO:0000256" key="1">
    <source>
        <dbReference type="SAM" id="Phobius"/>
    </source>
</evidence>
<reference evidence="3" key="1">
    <citation type="submission" date="2023-06" db="EMBL/GenBank/DDBJ databases">
        <authorList>
            <person name="Noh H."/>
        </authorList>
    </citation>
    <scope>NUCLEOTIDE SEQUENCE</scope>
    <source>
        <strain evidence="3">DUCC20226</strain>
    </source>
</reference>
<keyword evidence="1" id="KW-1133">Transmembrane helix</keyword>
<protein>
    <submittedName>
        <fullName evidence="3">Uncharacterized protein</fullName>
    </submittedName>
</protein>
<keyword evidence="4" id="KW-1185">Reference proteome</keyword>
<feature type="transmembrane region" description="Helical" evidence="1">
    <location>
        <begin position="145"/>
        <end position="163"/>
    </location>
</feature>
<sequence>MKSIWITALTLAAGALGSAVIPQGPQVQVERRLHDYQSPVLANLLREIRSQTTGIDDTLDKFLGPIPNDTAKAVASVIGSHFENITTALRSAQAILRTLGKNVTLVDEDGRPCNSSCILDKTKGIVKDTGEAAKKSLLKLGLHTLGKFIAPTFLVLSGIIVALNTLVGGALAVVATLVNGMFLAIAGGIAYLGHLVSEKEKQMAGGPDGFLTKEVSKMIGEAVDSHFGL</sequence>